<dbReference type="GO" id="GO:0016987">
    <property type="term" value="F:sigma factor activity"/>
    <property type="evidence" value="ECO:0007669"/>
    <property type="project" value="UniProtKB-KW"/>
</dbReference>
<protein>
    <submittedName>
        <fullName evidence="5">RNA polymerase sigma factor</fullName>
    </submittedName>
</protein>
<sequence>MKKRQEKEFWRAYGAYADALFRHCYFRMYDRELAKDLVQETFSRAWASYFVEGKEVLNLRALLYRILNNLIVDEVRRKKPVPIDTLEEDISQPTNLPELIGNTLAGEKVMRLLDKLDGKYQEAESGENPRRETRWNA</sequence>
<dbReference type="InterPro" id="IPR013325">
    <property type="entry name" value="RNA_pol_sigma_r2"/>
</dbReference>
<dbReference type="InterPro" id="IPR007627">
    <property type="entry name" value="RNA_pol_sigma70_r2"/>
</dbReference>
<keyword evidence="2" id="KW-0731">Sigma factor</keyword>
<dbReference type="PANTHER" id="PTHR43133:SF25">
    <property type="entry name" value="RNA POLYMERASE SIGMA FACTOR RFAY-RELATED"/>
    <property type="match status" value="1"/>
</dbReference>
<dbReference type="EMBL" id="JACOZA010000043">
    <property type="protein sequence ID" value="MBI2096858.1"/>
    <property type="molecule type" value="Genomic_DNA"/>
</dbReference>
<dbReference type="Gene3D" id="1.10.1740.10">
    <property type="match status" value="1"/>
</dbReference>
<accession>A0A931SBI2</accession>
<dbReference type="GO" id="GO:0006352">
    <property type="term" value="P:DNA-templated transcription initiation"/>
    <property type="evidence" value="ECO:0007669"/>
    <property type="project" value="InterPro"/>
</dbReference>
<keyword evidence="3" id="KW-0804">Transcription</keyword>
<dbReference type="Proteomes" id="UP000724148">
    <property type="component" value="Unassembled WGS sequence"/>
</dbReference>
<evidence type="ECO:0000256" key="3">
    <source>
        <dbReference type="ARBA" id="ARBA00023163"/>
    </source>
</evidence>
<keyword evidence="1" id="KW-0805">Transcription regulation</keyword>
<dbReference type="SUPFAM" id="SSF88946">
    <property type="entry name" value="Sigma2 domain of RNA polymerase sigma factors"/>
    <property type="match status" value="1"/>
</dbReference>
<comment type="caution">
    <text evidence="5">The sequence shown here is derived from an EMBL/GenBank/DDBJ whole genome shotgun (WGS) entry which is preliminary data.</text>
</comment>
<reference evidence="5" key="1">
    <citation type="submission" date="2020-07" db="EMBL/GenBank/DDBJ databases">
        <title>Huge and variable diversity of episymbiotic CPR bacteria and DPANN archaea in groundwater ecosystems.</title>
        <authorList>
            <person name="He C.Y."/>
            <person name="Keren R."/>
            <person name="Whittaker M."/>
            <person name="Farag I.F."/>
            <person name="Doudna J."/>
            <person name="Cate J.H.D."/>
            <person name="Banfield J.F."/>
        </authorList>
    </citation>
    <scope>NUCLEOTIDE SEQUENCE</scope>
    <source>
        <strain evidence="5">NC_groundwater_193_Ag_S-0.1um_51_7</strain>
    </source>
</reference>
<evidence type="ECO:0000256" key="1">
    <source>
        <dbReference type="ARBA" id="ARBA00023015"/>
    </source>
</evidence>
<evidence type="ECO:0000256" key="2">
    <source>
        <dbReference type="ARBA" id="ARBA00023082"/>
    </source>
</evidence>
<name>A0A931SBI2_9BACT</name>
<gene>
    <name evidence="5" type="ORF">HYT40_01740</name>
</gene>
<dbReference type="AlphaFoldDB" id="A0A931SBI2"/>
<proteinExistence type="predicted"/>
<dbReference type="InterPro" id="IPR039425">
    <property type="entry name" value="RNA_pol_sigma-70-like"/>
</dbReference>
<evidence type="ECO:0000313" key="6">
    <source>
        <dbReference type="Proteomes" id="UP000724148"/>
    </source>
</evidence>
<evidence type="ECO:0000259" key="4">
    <source>
        <dbReference type="Pfam" id="PF04542"/>
    </source>
</evidence>
<evidence type="ECO:0000313" key="5">
    <source>
        <dbReference type="EMBL" id="MBI2096858.1"/>
    </source>
</evidence>
<dbReference type="Pfam" id="PF04542">
    <property type="entry name" value="Sigma70_r2"/>
    <property type="match status" value="1"/>
</dbReference>
<feature type="domain" description="RNA polymerase sigma-70 region 2" evidence="4">
    <location>
        <begin position="13"/>
        <end position="79"/>
    </location>
</feature>
<organism evidence="5 6">
    <name type="scientific">Candidatus Sungiibacteriota bacterium</name>
    <dbReference type="NCBI Taxonomy" id="2750080"/>
    <lineage>
        <taxon>Bacteria</taxon>
        <taxon>Candidatus Sungiibacteriota</taxon>
    </lineage>
</organism>
<dbReference type="PANTHER" id="PTHR43133">
    <property type="entry name" value="RNA POLYMERASE ECF-TYPE SIGMA FACTO"/>
    <property type="match status" value="1"/>
</dbReference>